<dbReference type="OrthoDB" id="8946429at2759"/>
<comment type="caution">
    <text evidence="1">The sequence shown here is derived from an EMBL/GenBank/DDBJ whole genome shotgun (WGS) entry which is preliminary data.</text>
</comment>
<dbReference type="Proteomes" id="UP000677803">
    <property type="component" value="Unassembled WGS sequence"/>
</dbReference>
<sequence>MALGCCFGNLNGRLNQRRTGHPQVYTKSMIVLGLIHNTSRRFYVNVANTITRIRKYTSNKEEFLFSLQTMNCAQCWQLCWKTPNGSKAHFLGQIHCRIQLYQPIAPKVCGVTLISNAFPVGGCSLTHYESEFLHERSELQDRCTDTNKTMKYKYILQHDAFAEELKKNIFRDDLILNSSRPSKLNPTLDAGGVIRNGRAYL</sequence>
<accession>A0A8S4B8V4</accession>
<protein>
    <submittedName>
        <fullName evidence="1">(Atlantic silverside) hypothetical protein</fullName>
    </submittedName>
</protein>
<gene>
    <name evidence="1" type="ORF">MMEN_LOCUS14292</name>
</gene>
<evidence type="ECO:0000313" key="1">
    <source>
        <dbReference type="EMBL" id="CAG5950446.1"/>
    </source>
</evidence>
<name>A0A8S4B8V4_9TELE</name>
<dbReference type="AlphaFoldDB" id="A0A8S4B8V4"/>
<keyword evidence="2" id="KW-1185">Reference proteome</keyword>
<reference evidence="1" key="1">
    <citation type="submission" date="2021-05" db="EMBL/GenBank/DDBJ databases">
        <authorList>
            <person name="Tigano A."/>
        </authorList>
    </citation>
    <scope>NUCLEOTIDE SEQUENCE</scope>
</reference>
<proteinExistence type="predicted"/>
<dbReference type="EMBL" id="CAJRST010018890">
    <property type="protein sequence ID" value="CAG5950446.1"/>
    <property type="molecule type" value="Genomic_DNA"/>
</dbReference>
<organism evidence="1 2">
    <name type="scientific">Menidia menidia</name>
    <name type="common">Atlantic silverside</name>
    <dbReference type="NCBI Taxonomy" id="238744"/>
    <lineage>
        <taxon>Eukaryota</taxon>
        <taxon>Metazoa</taxon>
        <taxon>Chordata</taxon>
        <taxon>Craniata</taxon>
        <taxon>Vertebrata</taxon>
        <taxon>Euteleostomi</taxon>
        <taxon>Actinopterygii</taxon>
        <taxon>Neopterygii</taxon>
        <taxon>Teleostei</taxon>
        <taxon>Neoteleostei</taxon>
        <taxon>Acanthomorphata</taxon>
        <taxon>Ovalentaria</taxon>
        <taxon>Atherinomorphae</taxon>
        <taxon>Atheriniformes</taxon>
        <taxon>Atherinopsidae</taxon>
        <taxon>Menidiinae</taxon>
        <taxon>Menidia</taxon>
    </lineage>
</organism>
<evidence type="ECO:0000313" key="2">
    <source>
        <dbReference type="Proteomes" id="UP000677803"/>
    </source>
</evidence>